<keyword evidence="2 4" id="KW-0479">Metal-binding</keyword>
<evidence type="ECO:0000313" key="6">
    <source>
        <dbReference type="EMBL" id="KAK3672345.1"/>
    </source>
</evidence>
<evidence type="ECO:0000256" key="3">
    <source>
        <dbReference type="ARBA" id="ARBA00022833"/>
    </source>
</evidence>
<dbReference type="Gene3D" id="3.40.1050.10">
    <property type="entry name" value="Carbonic anhydrase"/>
    <property type="match status" value="1"/>
</dbReference>
<keyword evidence="7" id="KW-1185">Reference proteome</keyword>
<dbReference type="CDD" id="cd03379">
    <property type="entry name" value="beta_CA_cladeD"/>
    <property type="match status" value="1"/>
</dbReference>
<evidence type="ECO:0000256" key="2">
    <source>
        <dbReference type="ARBA" id="ARBA00022723"/>
    </source>
</evidence>
<reference evidence="6" key="1">
    <citation type="submission" date="2023-07" db="EMBL/GenBank/DDBJ databases">
        <title>Black Yeasts Isolated from many extreme environments.</title>
        <authorList>
            <person name="Coleine C."/>
            <person name="Stajich J.E."/>
            <person name="Selbmann L."/>
        </authorList>
    </citation>
    <scope>NUCLEOTIDE SEQUENCE</scope>
    <source>
        <strain evidence="6">CCFEE 5485</strain>
    </source>
</reference>
<dbReference type="PANTHER" id="PTHR43175:SF3">
    <property type="entry name" value="CARBON DISULFIDE HYDROLASE"/>
    <property type="match status" value="1"/>
</dbReference>
<accession>A0AAE0WFZ3</accession>
<keyword evidence="5" id="KW-0456">Lyase</keyword>
<keyword evidence="3 4" id="KW-0862">Zinc</keyword>
<evidence type="ECO:0000313" key="7">
    <source>
        <dbReference type="Proteomes" id="UP001274830"/>
    </source>
</evidence>
<dbReference type="PANTHER" id="PTHR43175">
    <property type="entry name" value="CARBONIC ANHYDRASE"/>
    <property type="match status" value="1"/>
</dbReference>
<name>A0AAE0WFZ3_9PEZI</name>
<protein>
    <recommendedName>
        <fullName evidence="5">Carbonic anhydrase</fullName>
        <ecNumber evidence="5">4.2.1.1</ecNumber>
    </recommendedName>
    <alternativeName>
        <fullName evidence="5">Carbonate dehydratase</fullName>
    </alternativeName>
</protein>
<dbReference type="Proteomes" id="UP001274830">
    <property type="component" value="Unassembled WGS sequence"/>
</dbReference>
<dbReference type="GO" id="GO:0008270">
    <property type="term" value="F:zinc ion binding"/>
    <property type="evidence" value="ECO:0007669"/>
    <property type="project" value="UniProtKB-UniRule"/>
</dbReference>
<comment type="caution">
    <text evidence="6">The sequence shown here is derived from an EMBL/GenBank/DDBJ whole genome shotgun (WGS) entry which is preliminary data.</text>
</comment>
<gene>
    <name evidence="6" type="ORF">LTR78_007652</name>
</gene>
<dbReference type="EC" id="4.2.1.1" evidence="5"/>
<organism evidence="6 7">
    <name type="scientific">Recurvomyces mirabilis</name>
    <dbReference type="NCBI Taxonomy" id="574656"/>
    <lineage>
        <taxon>Eukaryota</taxon>
        <taxon>Fungi</taxon>
        <taxon>Dikarya</taxon>
        <taxon>Ascomycota</taxon>
        <taxon>Pezizomycotina</taxon>
        <taxon>Dothideomycetes</taxon>
        <taxon>Dothideomycetidae</taxon>
        <taxon>Mycosphaerellales</taxon>
        <taxon>Teratosphaeriaceae</taxon>
        <taxon>Recurvomyces</taxon>
    </lineage>
</organism>
<dbReference type="EMBL" id="JAUTXT010000033">
    <property type="protein sequence ID" value="KAK3672345.1"/>
    <property type="molecule type" value="Genomic_DNA"/>
</dbReference>
<comment type="function">
    <text evidence="5">Reversible hydration of carbon dioxide.</text>
</comment>
<dbReference type="AlphaFoldDB" id="A0AAE0WFZ3"/>
<dbReference type="SMART" id="SM00947">
    <property type="entry name" value="Pro_CA"/>
    <property type="match status" value="1"/>
</dbReference>
<evidence type="ECO:0000256" key="4">
    <source>
        <dbReference type="PIRSR" id="PIRSR601765-1"/>
    </source>
</evidence>
<feature type="binding site" evidence="4">
    <location>
        <position position="40"/>
    </location>
    <ligand>
        <name>Zn(2+)</name>
        <dbReference type="ChEBI" id="CHEBI:29105"/>
    </ligand>
</feature>
<sequence>MATDNQQKLLQKNKQYVATFDKGDLALPPAKKYLVVTCMDARIDPAAAFGIDLGDAHVIRNAGGNAKDAFRSILISEHLLGTREIVLVKHTGCGMLTFSNTDAASVIEKNGSKVPHALDFQPFSDLEKAVESDVQWLKANGSLASGVEISGWLYEVETGEVRQVA</sequence>
<dbReference type="Pfam" id="PF00484">
    <property type="entry name" value="Pro_CA"/>
    <property type="match status" value="1"/>
</dbReference>
<proteinExistence type="inferred from homology"/>
<dbReference type="InterPro" id="IPR036874">
    <property type="entry name" value="Carbonic_anhydrase_sf"/>
</dbReference>
<feature type="binding site" evidence="4">
    <location>
        <position position="93"/>
    </location>
    <ligand>
        <name>Zn(2+)</name>
        <dbReference type="ChEBI" id="CHEBI:29105"/>
    </ligand>
</feature>
<evidence type="ECO:0000256" key="5">
    <source>
        <dbReference type="RuleBase" id="RU003956"/>
    </source>
</evidence>
<dbReference type="SUPFAM" id="SSF53056">
    <property type="entry name" value="beta-carbonic anhydrase, cab"/>
    <property type="match status" value="1"/>
</dbReference>
<comment type="catalytic activity">
    <reaction evidence="5">
        <text>hydrogencarbonate + H(+) = CO2 + H2O</text>
        <dbReference type="Rhea" id="RHEA:10748"/>
        <dbReference type="ChEBI" id="CHEBI:15377"/>
        <dbReference type="ChEBI" id="CHEBI:15378"/>
        <dbReference type="ChEBI" id="CHEBI:16526"/>
        <dbReference type="ChEBI" id="CHEBI:17544"/>
        <dbReference type="EC" id="4.2.1.1"/>
    </reaction>
</comment>
<comment type="cofactor">
    <cofactor evidence="4">
        <name>Zn(2+)</name>
        <dbReference type="ChEBI" id="CHEBI:29105"/>
    </cofactor>
    <text evidence="4">Binds 1 zinc ion per subunit.</text>
</comment>
<evidence type="ECO:0000256" key="1">
    <source>
        <dbReference type="ARBA" id="ARBA00006217"/>
    </source>
</evidence>
<comment type="similarity">
    <text evidence="1 5">Belongs to the beta-class carbonic anhydrase family.</text>
</comment>
<dbReference type="InterPro" id="IPR001765">
    <property type="entry name" value="Carbonic_anhydrase"/>
</dbReference>
<feature type="binding site" evidence="4">
    <location>
        <position position="38"/>
    </location>
    <ligand>
        <name>Zn(2+)</name>
        <dbReference type="ChEBI" id="CHEBI:29105"/>
    </ligand>
</feature>
<feature type="binding site" evidence="4">
    <location>
        <position position="90"/>
    </location>
    <ligand>
        <name>Zn(2+)</name>
        <dbReference type="ChEBI" id="CHEBI:29105"/>
    </ligand>
</feature>
<dbReference type="GO" id="GO:0004089">
    <property type="term" value="F:carbonate dehydratase activity"/>
    <property type="evidence" value="ECO:0007669"/>
    <property type="project" value="UniProtKB-UniRule"/>
</dbReference>